<protein>
    <submittedName>
        <fullName evidence="1">Uncharacterized protein</fullName>
    </submittedName>
</protein>
<evidence type="ECO:0000313" key="1">
    <source>
        <dbReference type="EMBL" id="SEG18853.1"/>
    </source>
</evidence>
<keyword evidence="2" id="KW-1185">Reference proteome</keyword>
<dbReference type="RefSeq" id="WP_103913631.1">
    <property type="nucleotide sequence ID" value="NZ_FNUS01000003.1"/>
</dbReference>
<dbReference type="AlphaFoldDB" id="A0A1H5Y4H4"/>
<organism evidence="1 2">
    <name type="scientific">Halpernia humi</name>
    <dbReference type="NCBI Taxonomy" id="493375"/>
    <lineage>
        <taxon>Bacteria</taxon>
        <taxon>Pseudomonadati</taxon>
        <taxon>Bacteroidota</taxon>
        <taxon>Flavobacteriia</taxon>
        <taxon>Flavobacteriales</taxon>
        <taxon>Weeksellaceae</taxon>
        <taxon>Chryseobacterium group</taxon>
        <taxon>Halpernia</taxon>
    </lineage>
</organism>
<dbReference type="OrthoDB" id="1450187at2"/>
<sequence>MRKLFLISLFSCFVILSCSKSDKYNSQNFETKNKDLFFASDDNLILKNWVDYYKKLDSKFSLNKFEFTSKKALIFRKGNVYGIFDKKFDKVYTNFLIFNKAKDKYLDFDGYNWNLADGKINFALDQEINLVDISKKSIERIDFLGSSVWVENAYWKNDDILVLLESSENRKPIISEINFKTKEIKKFIYQDTLKIESHFSEERIHRILKNGNFW</sequence>
<evidence type="ECO:0000313" key="2">
    <source>
        <dbReference type="Proteomes" id="UP000236738"/>
    </source>
</evidence>
<gene>
    <name evidence="1" type="ORF">SAMN05421847_1673</name>
</gene>
<name>A0A1H5Y4H4_9FLAO</name>
<dbReference type="Proteomes" id="UP000236738">
    <property type="component" value="Unassembled WGS sequence"/>
</dbReference>
<dbReference type="EMBL" id="FNUS01000003">
    <property type="protein sequence ID" value="SEG18853.1"/>
    <property type="molecule type" value="Genomic_DNA"/>
</dbReference>
<dbReference type="PROSITE" id="PS51257">
    <property type="entry name" value="PROKAR_LIPOPROTEIN"/>
    <property type="match status" value="1"/>
</dbReference>
<accession>A0A1H5Y4H4</accession>
<proteinExistence type="predicted"/>
<reference evidence="2" key="1">
    <citation type="submission" date="2016-10" db="EMBL/GenBank/DDBJ databases">
        <authorList>
            <person name="Varghese N."/>
            <person name="Submissions S."/>
        </authorList>
    </citation>
    <scope>NUCLEOTIDE SEQUENCE [LARGE SCALE GENOMIC DNA]</scope>
    <source>
        <strain evidence="2">DSM 21580</strain>
    </source>
</reference>